<dbReference type="PANTHER" id="PTHR11709:SF270">
    <property type="entry name" value="MONOCOPPER OXIDASE-LIKE PROTEIN SKS1"/>
    <property type="match status" value="1"/>
</dbReference>
<feature type="signal peptide" evidence="2">
    <location>
        <begin position="1"/>
        <end position="23"/>
    </location>
</feature>
<dbReference type="Gene3D" id="2.60.40.420">
    <property type="entry name" value="Cupredoxins - blue copper proteins"/>
    <property type="match status" value="1"/>
</dbReference>
<dbReference type="Pfam" id="PF07732">
    <property type="entry name" value="Cu-oxidase_3"/>
    <property type="match status" value="1"/>
</dbReference>
<evidence type="ECO:0000259" key="3">
    <source>
        <dbReference type="Pfam" id="PF07732"/>
    </source>
</evidence>
<dbReference type="EMBL" id="JAIWQS010000010">
    <property type="protein sequence ID" value="KAJ8753172.1"/>
    <property type="molecule type" value="Genomic_DNA"/>
</dbReference>
<name>A0AAV8SLM1_9ROSI</name>
<evidence type="ECO:0000256" key="2">
    <source>
        <dbReference type="SAM" id="SignalP"/>
    </source>
</evidence>
<feature type="domain" description="Plastocyanin-like" evidence="3">
    <location>
        <begin position="33"/>
        <end position="134"/>
    </location>
</feature>
<dbReference type="Proteomes" id="UP001159364">
    <property type="component" value="Linkage Group LG10"/>
</dbReference>
<evidence type="ECO:0000256" key="1">
    <source>
        <dbReference type="ARBA" id="ARBA00010609"/>
    </source>
</evidence>
<dbReference type="AlphaFoldDB" id="A0AAV8SLM1"/>
<evidence type="ECO:0000313" key="5">
    <source>
        <dbReference type="Proteomes" id="UP001159364"/>
    </source>
</evidence>
<comment type="similarity">
    <text evidence="1">Belongs to the multicopper oxidase family.</text>
</comment>
<comment type="caution">
    <text evidence="4">The sequence shown here is derived from an EMBL/GenBank/DDBJ whole genome shotgun (WGS) entry which is preliminary data.</text>
</comment>
<dbReference type="SUPFAM" id="SSF49503">
    <property type="entry name" value="Cupredoxins"/>
    <property type="match status" value="1"/>
</dbReference>
<dbReference type="GO" id="GO:0005886">
    <property type="term" value="C:plasma membrane"/>
    <property type="evidence" value="ECO:0007669"/>
    <property type="project" value="TreeGrafter"/>
</dbReference>
<gene>
    <name evidence="4" type="ORF">K2173_017749</name>
</gene>
<dbReference type="InterPro" id="IPR011707">
    <property type="entry name" value="Cu-oxidase-like_N"/>
</dbReference>
<dbReference type="GO" id="GO:0016491">
    <property type="term" value="F:oxidoreductase activity"/>
    <property type="evidence" value="ECO:0007669"/>
    <property type="project" value="TreeGrafter"/>
</dbReference>
<dbReference type="InterPro" id="IPR045087">
    <property type="entry name" value="Cu-oxidase_fam"/>
</dbReference>
<keyword evidence="5" id="KW-1185">Reference proteome</keyword>
<evidence type="ECO:0000313" key="4">
    <source>
        <dbReference type="EMBL" id="KAJ8753172.1"/>
    </source>
</evidence>
<feature type="chain" id="PRO_5044012448" description="Plastocyanin-like domain-containing protein" evidence="2">
    <location>
        <begin position="24"/>
        <end position="166"/>
    </location>
</feature>
<dbReference type="InterPro" id="IPR008972">
    <property type="entry name" value="Cupredoxin"/>
</dbReference>
<accession>A0AAV8SLM1</accession>
<sequence>MALIRFSPFVLVYIALFSRLCFAADPTISYDFKVIAIGGNFPGPLINATTNYNVVVNVHSGLDENFLMTWTGIQMRRNSWQDGVLGTTCPIHSKQNFTCNFQVKDQIGSYFYGPSLNLQRASGGFGPFIVNNREIIAIPFAQPDGDFIIMIGDRYTQNRTVVQHRS</sequence>
<dbReference type="PANTHER" id="PTHR11709">
    <property type="entry name" value="MULTI-COPPER OXIDASE"/>
    <property type="match status" value="1"/>
</dbReference>
<keyword evidence="2" id="KW-0732">Signal</keyword>
<protein>
    <recommendedName>
        <fullName evidence="3">Plastocyanin-like domain-containing protein</fullName>
    </recommendedName>
</protein>
<proteinExistence type="inferred from homology"/>
<dbReference type="GO" id="GO:0005507">
    <property type="term" value="F:copper ion binding"/>
    <property type="evidence" value="ECO:0007669"/>
    <property type="project" value="InterPro"/>
</dbReference>
<reference evidence="4 5" key="1">
    <citation type="submission" date="2021-09" db="EMBL/GenBank/DDBJ databases">
        <title>Genomic insights and catalytic innovation underlie evolution of tropane alkaloids biosynthesis.</title>
        <authorList>
            <person name="Wang Y.-J."/>
            <person name="Tian T."/>
            <person name="Huang J.-P."/>
            <person name="Huang S.-X."/>
        </authorList>
    </citation>
    <scope>NUCLEOTIDE SEQUENCE [LARGE SCALE GENOMIC DNA]</scope>
    <source>
        <strain evidence="4">KIB-2018</strain>
        <tissue evidence="4">Leaf</tissue>
    </source>
</reference>
<organism evidence="4 5">
    <name type="scientific">Erythroxylum novogranatense</name>
    <dbReference type="NCBI Taxonomy" id="1862640"/>
    <lineage>
        <taxon>Eukaryota</taxon>
        <taxon>Viridiplantae</taxon>
        <taxon>Streptophyta</taxon>
        <taxon>Embryophyta</taxon>
        <taxon>Tracheophyta</taxon>
        <taxon>Spermatophyta</taxon>
        <taxon>Magnoliopsida</taxon>
        <taxon>eudicotyledons</taxon>
        <taxon>Gunneridae</taxon>
        <taxon>Pentapetalae</taxon>
        <taxon>rosids</taxon>
        <taxon>fabids</taxon>
        <taxon>Malpighiales</taxon>
        <taxon>Erythroxylaceae</taxon>
        <taxon>Erythroxylum</taxon>
    </lineage>
</organism>